<dbReference type="RefSeq" id="WP_063197224.1">
    <property type="nucleotide sequence ID" value="NZ_LFJC01000003.1"/>
</dbReference>
<sequence length="59" mass="6643">MDVGKLSWGVVLAILFLCFFSAFIRNASHAQGVKYNWLGVLLSFSTIGLAIYLVFFRQL</sequence>
<gene>
    <name evidence="2" type="ORF">TSA1_21290</name>
</gene>
<dbReference type="EMBL" id="LFJC01000003">
    <property type="protein sequence ID" value="PIT03006.1"/>
    <property type="molecule type" value="Genomic_DNA"/>
</dbReference>
<protein>
    <submittedName>
        <fullName evidence="2">Uncharacterized protein</fullName>
    </submittedName>
</protein>
<evidence type="ECO:0000313" key="2">
    <source>
        <dbReference type="EMBL" id="PIT03006.1"/>
    </source>
</evidence>
<feature type="transmembrane region" description="Helical" evidence="1">
    <location>
        <begin position="36"/>
        <end position="56"/>
    </location>
</feature>
<evidence type="ECO:0000256" key="1">
    <source>
        <dbReference type="SAM" id="Phobius"/>
    </source>
</evidence>
<keyword evidence="1" id="KW-0472">Membrane</keyword>
<keyword evidence="3" id="KW-1185">Reference proteome</keyword>
<accession>A0A2M6UEH4</accession>
<dbReference type="Proteomes" id="UP000228930">
    <property type="component" value="Unassembled WGS sequence"/>
</dbReference>
<proteinExistence type="predicted"/>
<comment type="caution">
    <text evidence="2">The sequence shown here is derived from an EMBL/GenBank/DDBJ whole genome shotgun (WGS) entry which is preliminary data.</text>
</comment>
<organism evidence="2 3">
    <name type="scientific">Bradyrhizobium nitroreducens</name>
    <dbReference type="NCBI Taxonomy" id="709803"/>
    <lineage>
        <taxon>Bacteria</taxon>
        <taxon>Pseudomonadati</taxon>
        <taxon>Pseudomonadota</taxon>
        <taxon>Alphaproteobacteria</taxon>
        <taxon>Hyphomicrobiales</taxon>
        <taxon>Nitrobacteraceae</taxon>
        <taxon>Bradyrhizobium</taxon>
    </lineage>
</organism>
<keyword evidence="1" id="KW-1133">Transmembrane helix</keyword>
<dbReference type="AlphaFoldDB" id="A0A2M6UEH4"/>
<name>A0A2M6UEH4_9BRAD</name>
<reference evidence="2 3" key="1">
    <citation type="submission" date="2015-06" db="EMBL/GenBank/DDBJ databases">
        <title>Comparative genome analysis of nirS-carrying Bradyrhizobium sp. strains.</title>
        <authorList>
            <person name="Ishii S."/>
            <person name="Jang J."/>
            <person name="Nishizawa T."/>
            <person name="Senoo K."/>
        </authorList>
    </citation>
    <scope>NUCLEOTIDE SEQUENCE [LARGE SCALE GENOMIC DNA]</scope>
    <source>
        <strain evidence="2 3">TSA1</strain>
    </source>
</reference>
<evidence type="ECO:0000313" key="3">
    <source>
        <dbReference type="Proteomes" id="UP000228930"/>
    </source>
</evidence>
<keyword evidence="1" id="KW-0812">Transmembrane</keyword>
<feature type="transmembrane region" description="Helical" evidence="1">
    <location>
        <begin position="6"/>
        <end position="24"/>
    </location>
</feature>